<reference evidence="4 5" key="1">
    <citation type="submission" date="2019-06" db="EMBL/GenBank/DDBJ databases">
        <title>Genomics analysis of Aphanomyces spp. identifies a new class of oomycete effector associated with host adaptation.</title>
        <authorList>
            <person name="Gaulin E."/>
        </authorList>
    </citation>
    <scope>NUCLEOTIDE SEQUENCE [LARGE SCALE GENOMIC DNA]</scope>
    <source>
        <strain evidence="4 5">E</strain>
    </source>
</reference>
<dbReference type="PANTHER" id="PTHR43272:SF33">
    <property type="entry name" value="AMP-BINDING DOMAIN-CONTAINING PROTEIN-RELATED"/>
    <property type="match status" value="1"/>
</dbReference>
<proteinExistence type="predicted"/>
<keyword evidence="2" id="KW-0067">ATP-binding</keyword>
<dbReference type="GO" id="GO:0005524">
    <property type="term" value="F:ATP binding"/>
    <property type="evidence" value="ECO:0007669"/>
    <property type="project" value="UniProtKB-KW"/>
</dbReference>
<dbReference type="AlphaFoldDB" id="A0A6A4ZUG7"/>
<dbReference type="GO" id="GO:0004467">
    <property type="term" value="F:long-chain fatty acid-CoA ligase activity"/>
    <property type="evidence" value="ECO:0007669"/>
    <property type="project" value="TreeGrafter"/>
</dbReference>
<comment type="caution">
    <text evidence="4">The sequence shown here is derived from an EMBL/GenBank/DDBJ whole genome shotgun (WGS) entry which is preliminary data.</text>
</comment>
<dbReference type="Gene3D" id="3.40.50.12780">
    <property type="entry name" value="N-terminal domain of ligase-like"/>
    <property type="match status" value="1"/>
</dbReference>
<evidence type="ECO:0000256" key="1">
    <source>
        <dbReference type="ARBA" id="ARBA00022741"/>
    </source>
</evidence>
<dbReference type="PANTHER" id="PTHR43272">
    <property type="entry name" value="LONG-CHAIN-FATTY-ACID--COA LIGASE"/>
    <property type="match status" value="1"/>
</dbReference>
<evidence type="ECO:0000313" key="5">
    <source>
        <dbReference type="Proteomes" id="UP000469452"/>
    </source>
</evidence>
<dbReference type="InterPro" id="IPR042099">
    <property type="entry name" value="ANL_N_sf"/>
</dbReference>
<dbReference type="InterPro" id="IPR000873">
    <property type="entry name" value="AMP-dep_synth/lig_dom"/>
</dbReference>
<name>A0A6A4ZUG7_APHAT</name>
<sequence>MIDPTPDTGDRVLGIYMKNRPEWVVAHYAAIVAGGFSVALYDTLGADSTLFILNQTQTQTLVCTTSELTKVIEAKTSGAEHLKHVVLCDVDTTTSHVPQQQQQQAKDSGLTLWTMQAVETSTSPPSTPTGTAKRPTGDSIYCLMYENTSPTFML</sequence>
<feature type="domain" description="AMP-dependent synthetase/ligase" evidence="3">
    <location>
        <begin position="9"/>
        <end position="145"/>
    </location>
</feature>
<dbReference type="SUPFAM" id="SSF56801">
    <property type="entry name" value="Acetyl-CoA synthetase-like"/>
    <property type="match status" value="1"/>
</dbReference>
<keyword evidence="1" id="KW-0547">Nucleotide-binding</keyword>
<gene>
    <name evidence="4" type="ORF">AaE_011982</name>
</gene>
<organism evidence="4 5">
    <name type="scientific">Aphanomyces astaci</name>
    <name type="common">Crayfish plague agent</name>
    <dbReference type="NCBI Taxonomy" id="112090"/>
    <lineage>
        <taxon>Eukaryota</taxon>
        <taxon>Sar</taxon>
        <taxon>Stramenopiles</taxon>
        <taxon>Oomycota</taxon>
        <taxon>Saprolegniomycetes</taxon>
        <taxon>Saprolegniales</taxon>
        <taxon>Verrucalvaceae</taxon>
        <taxon>Aphanomyces</taxon>
    </lineage>
</organism>
<dbReference type="GO" id="GO:0016020">
    <property type="term" value="C:membrane"/>
    <property type="evidence" value="ECO:0007669"/>
    <property type="project" value="TreeGrafter"/>
</dbReference>
<dbReference type="GO" id="GO:0005783">
    <property type="term" value="C:endoplasmic reticulum"/>
    <property type="evidence" value="ECO:0007669"/>
    <property type="project" value="TreeGrafter"/>
</dbReference>
<dbReference type="Proteomes" id="UP000469452">
    <property type="component" value="Unassembled WGS sequence"/>
</dbReference>
<dbReference type="EMBL" id="VJMI01017737">
    <property type="protein sequence ID" value="KAF0712599.1"/>
    <property type="molecule type" value="Genomic_DNA"/>
</dbReference>
<evidence type="ECO:0000259" key="3">
    <source>
        <dbReference type="Pfam" id="PF00501"/>
    </source>
</evidence>
<protein>
    <recommendedName>
        <fullName evidence="3">AMP-dependent synthetase/ligase domain-containing protein</fullName>
    </recommendedName>
</protein>
<accession>A0A6A4ZUG7</accession>
<evidence type="ECO:0000256" key="2">
    <source>
        <dbReference type="ARBA" id="ARBA00022840"/>
    </source>
</evidence>
<dbReference type="Pfam" id="PF00501">
    <property type="entry name" value="AMP-binding"/>
    <property type="match status" value="1"/>
</dbReference>
<evidence type="ECO:0000313" key="4">
    <source>
        <dbReference type="EMBL" id="KAF0712599.1"/>
    </source>
</evidence>